<organism evidence="2 3">
    <name type="scientific">Niveispirillum cyanobacteriorum</name>
    <dbReference type="NCBI Taxonomy" id="1612173"/>
    <lineage>
        <taxon>Bacteria</taxon>
        <taxon>Pseudomonadati</taxon>
        <taxon>Pseudomonadota</taxon>
        <taxon>Alphaproteobacteria</taxon>
        <taxon>Rhodospirillales</taxon>
        <taxon>Azospirillaceae</taxon>
        <taxon>Niveispirillum</taxon>
    </lineage>
</organism>
<dbReference type="SUPFAM" id="SSF51197">
    <property type="entry name" value="Clavaminate synthase-like"/>
    <property type="match status" value="1"/>
</dbReference>
<dbReference type="OrthoDB" id="547161at2"/>
<proteinExistence type="predicted"/>
<comment type="cofactor">
    <cofactor evidence="1">
        <name>Fe(2+)</name>
        <dbReference type="ChEBI" id="CHEBI:29033"/>
    </cofactor>
</comment>
<protein>
    <submittedName>
        <fullName evidence="2">Uncharacterized protein</fullName>
    </submittedName>
</protein>
<dbReference type="PANTHER" id="PTHR20883">
    <property type="entry name" value="PHYTANOYL-COA DIOXYGENASE DOMAIN CONTAINING 1"/>
    <property type="match status" value="1"/>
</dbReference>
<dbReference type="Gene3D" id="2.60.120.620">
    <property type="entry name" value="q2cbj1_9rhob like domain"/>
    <property type="match status" value="1"/>
</dbReference>
<dbReference type="AlphaFoldDB" id="A0A2K9NB76"/>
<evidence type="ECO:0000313" key="2">
    <source>
        <dbReference type="EMBL" id="AUN30390.1"/>
    </source>
</evidence>
<dbReference type="Pfam" id="PF05721">
    <property type="entry name" value="PhyH"/>
    <property type="match status" value="1"/>
</dbReference>
<name>A0A2K9NB76_9PROT</name>
<dbReference type="PANTHER" id="PTHR20883:SF48">
    <property type="entry name" value="ECTOINE DIOXYGENASE"/>
    <property type="match status" value="1"/>
</dbReference>
<accession>A0A2K9NB76</accession>
<dbReference type="RefSeq" id="WP_102112079.1">
    <property type="nucleotide sequence ID" value="NZ_BMGN01000002.1"/>
</dbReference>
<evidence type="ECO:0000313" key="3">
    <source>
        <dbReference type="Proteomes" id="UP000234752"/>
    </source>
</evidence>
<evidence type="ECO:0000256" key="1">
    <source>
        <dbReference type="ARBA" id="ARBA00001954"/>
    </source>
</evidence>
<dbReference type="GO" id="GO:0016706">
    <property type="term" value="F:2-oxoglutarate-dependent dioxygenase activity"/>
    <property type="evidence" value="ECO:0007669"/>
    <property type="project" value="UniProtKB-ARBA"/>
</dbReference>
<reference evidence="2 3" key="1">
    <citation type="submission" date="2017-12" db="EMBL/GenBank/DDBJ databases">
        <title>Genomes of bacteria within cyanobacterial aggregates.</title>
        <authorList>
            <person name="Cai H."/>
        </authorList>
    </citation>
    <scope>NUCLEOTIDE SEQUENCE [LARGE SCALE GENOMIC DNA]</scope>
    <source>
        <strain evidence="2 3">TH16</strain>
    </source>
</reference>
<dbReference type="GO" id="GO:0005506">
    <property type="term" value="F:iron ion binding"/>
    <property type="evidence" value="ECO:0007669"/>
    <property type="project" value="UniProtKB-ARBA"/>
</dbReference>
<dbReference type="KEGG" id="ncb:C0V82_09205"/>
<dbReference type="Proteomes" id="UP000234752">
    <property type="component" value="Chromosome eg_1"/>
</dbReference>
<sequence>MGLAEDYRRDGWVKVPGLVDPARIDALQAAYTTHLLPSRAKFFRQNTNRYEPNDIDGHGHVINSFLDPHHYRSVPHVRQGVLDILFDPALKAALAEATGHAELDLMQSMLFDKNAATPPHQDWWYLDSVPNGQLAATWIALEDIPAEAGRFYLMSGTHEMKLHDDLRSLRHDTWLGLMKDYVDSHADAVEAPEMRKGDVIIWNSRTIHGALPTQDPALSRKSLTAHYLPQGMVFGNLFTAKDWISFTQDGPYRYFANQPEYSLGADIKARLKVAVYDNPSLMRVARMAQKILRRA</sequence>
<keyword evidence="3" id="KW-1185">Reference proteome</keyword>
<dbReference type="InterPro" id="IPR008775">
    <property type="entry name" value="Phytyl_CoA_dOase-like"/>
</dbReference>
<dbReference type="EMBL" id="CP025611">
    <property type="protein sequence ID" value="AUN30390.1"/>
    <property type="molecule type" value="Genomic_DNA"/>
</dbReference>
<gene>
    <name evidence="2" type="ORF">C0V82_09205</name>
</gene>